<feature type="domain" description="RING-type" evidence="7">
    <location>
        <begin position="163"/>
        <end position="209"/>
    </location>
</feature>
<dbReference type="GO" id="GO:0008270">
    <property type="term" value="F:zinc ion binding"/>
    <property type="evidence" value="ECO:0007669"/>
    <property type="project" value="UniProtKB-KW"/>
</dbReference>
<feature type="region of interest" description="Disordered" evidence="5">
    <location>
        <begin position="281"/>
        <end position="310"/>
    </location>
</feature>
<feature type="compositionally biased region" description="Polar residues" evidence="5">
    <location>
        <begin position="24"/>
        <end position="40"/>
    </location>
</feature>
<evidence type="ECO:0000256" key="3">
    <source>
        <dbReference type="ARBA" id="ARBA00022833"/>
    </source>
</evidence>
<evidence type="ECO:0000259" key="7">
    <source>
        <dbReference type="PROSITE" id="PS50089"/>
    </source>
</evidence>
<gene>
    <name evidence="8" type="ORF">ACOF00016_LOCUS5219</name>
</gene>
<keyword evidence="6" id="KW-1133">Transmembrane helix</keyword>
<dbReference type="PROSITE" id="PS50089">
    <property type="entry name" value="ZF_RING_2"/>
    <property type="match status" value="1"/>
</dbReference>
<dbReference type="SUPFAM" id="SSF57850">
    <property type="entry name" value="RING/U-box"/>
    <property type="match status" value="1"/>
</dbReference>
<keyword evidence="2 4" id="KW-0863">Zinc-finger</keyword>
<dbReference type="PANTHER" id="PTHR45798:SF97">
    <property type="entry name" value="ALCOHOL-SENSITIVE RING FINGER PROTEIN 1"/>
    <property type="match status" value="1"/>
</dbReference>
<evidence type="ECO:0000256" key="6">
    <source>
        <dbReference type="SAM" id="Phobius"/>
    </source>
</evidence>
<dbReference type="InterPro" id="IPR052788">
    <property type="entry name" value="RING-type_E3_ligase_ATL"/>
</dbReference>
<feature type="region of interest" description="Disordered" evidence="5">
    <location>
        <begin position="15"/>
        <end position="46"/>
    </location>
</feature>
<name>A0A7S3P509_9STRA</name>
<evidence type="ECO:0000256" key="5">
    <source>
        <dbReference type="SAM" id="MobiDB-lite"/>
    </source>
</evidence>
<proteinExistence type="predicted"/>
<accession>A0A7S3P509</accession>
<dbReference type="InterPro" id="IPR013083">
    <property type="entry name" value="Znf_RING/FYVE/PHD"/>
</dbReference>
<sequence length="391" mass="43504">MDGIIHHLRHLEDDQERSYPIKPETSTPQHNNNTSSGNHQSSTDMTTSTTTNMVVVGILVGLICILTCVLVLLLVRPVMDFVRSRLPENKRRKELRYRTVEGWVISKRLRGHDELCSHALGFVSEPQKNNKAQQKDGGILNNTPSYDTTETAEQSIDIEWTECPICMEEFKQGEIVSWSPDDETPCQHFFHHECIKEWLLRSPHCPYCRGTIIPVDETPAGSRVDKLTLQEMSKRRTSKANTTYCCVEHGLVTLQRKAMNKCSKRDKQILDAVLAPKVNHAELKAKRGGRQEEQAMSSSSSSSSSDSAFSSGLLRNGNTTILDAVHVVPPDGLIANVEVGPTDEAMEVALVPTCIEAELEEQSTSDGIFISVPDIESPPASGEKLRNSEKK</sequence>
<feature type="compositionally biased region" description="Low complexity" evidence="5">
    <location>
        <begin position="297"/>
        <end position="310"/>
    </location>
</feature>
<organism evidence="8">
    <name type="scientific">Amphora coffeiformis</name>
    <dbReference type="NCBI Taxonomy" id="265554"/>
    <lineage>
        <taxon>Eukaryota</taxon>
        <taxon>Sar</taxon>
        <taxon>Stramenopiles</taxon>
        <taxon>Ochrophyta</taxon>
        <taxon>Bacillariophyta</taxon>
        <taxon>Bacillariophyceae</taxon>
        <taxon>Bacillariophycidae</taxon>
        <taxon>Thalassiophysales</taxon>
        <taxon>Catenulaceae</taxon>
        <taxon>Amphora</taxon>
    </lineage>
</organism>
<keyword evidence="3" id="KW-0862">Zinc</keyword>
<feature type="transmembrane region" description="Helical" evidence="6">
    <location>
        <begin position="53"/>
        <end position="75"/>
    </location>
</feature>
<keyword evidence="6" id="KW-0812">Transmembrane</keyword>
<feature type="compositionally biased region" description="Basic and acidic residues" evidence="5">
    <location>
        <begin position="281"/>
        <end position="293"/>
    </location>
</feature>
<dbReference type="Gene3D" id="3.30.40.10">
    <property type="entry name" value="Zinc/RING finger domain, C3HC4 (zinc finger)"/>
    <property type="match status" value="1"/>
</dbReference>
<dbReference type="EMBL" id="HBIM01006129">
    <property type="protein sequence ID" value="CAE0407393.1"/>
    <property type="molecule type" value="Transcribed_RNA"/>
</dbReference>
<dbReference type="SMART" id="SM00184">
    <property type="entry name" value="RING"/>
    <property type="match status" value="1"/>
</dbReference>
<dbReference type="Pfam" id="PF13639">
    <property type="entry name" value="zf-RING_2"/>
    <property type="match status" value="1"/>
</dbReference>
<dbReference type="InterPro" id="IPR001841">
    <property type="entry name" value="Znf_RING"/>
</dbReference>
<protein>
    <recommendedName>
        <fullName evidence="7">RING-type domain-containing protein</fullName>
    </recommendedName>
</protein>
<reference evidence="8" key="1">
    <citation type="submission" date="2021-01" db="EMBL/GenBank/DDBJ databases">
        <authorList>
            <person name="Corre E."/>
            <person name="Pelletier E."/>
            <person name="Niang G."/>
            <person name="Scheremetjew M."/>
            <person name="Finn R."/>
            <person name="Kale V."/>
            <person name="Holt S."/>
            <person name="Cochrane G."/>
            <person name="Meng A."/>
            <person name="Brown T."/>
            <person name="Cohen L."/>
        </authorList>
    </citation>
    <scope>NUCLEOTIDE SEQUENCE</scope>
    <source>
        <strain evidence="8">CCMP127</strain>
    </source>
</reference>
<feature type="region of interest" description="Disordered" evidence="5">
    <location>
        <begin position="370"/>
        <end position="391"/>
    </location>
</feature>
<keyword evidence="6" id="KW-0472">Membrane</keyword>
<dbReference type="AlphaFoldDB" id="A0A7S3P509"/>
<evidence type="ECO:0000256" key="4">
    <source>
        <dbReference type="PROSITE-ProRule" id="PRU00175"/>
    </source>
</evidence>
<evidence type="ECO:0000256" key="2">
    <source>
        <dbReference type="ARBA" id="ARBA00022771"/>
    </source>
</evidence>
<evidence type="ECO:0000313" key="8">
    <source>
        <dbReference type="EMBL" id="CAE0407393.1"/>
    </source>
</evidence>
<dbReference type="PANTHER" id="PTHR45798">
    <property type="entry name" value="RING-H2 FINGER PROTEIN ATL61-RELATED-RELATED"/>
    <property type="match status" value="1"/>
</dbReference>
<keyword evidence="1" id="KW-0479">Metal-binding</keyword>
<evidence type="ECO:0000256" key="1">
    <source>
        <dbReference type="ARBA" id="ARBA00022723"/>
    </source>
</evidence>